<dbReference type="InterPro" id="IPR007867">
    <property type="entry name" value="GMC_OxRtase_C"/>
</dbReference>
<dbReference type="PROSITE" id="PS00624">
    <property type="entry name" value="GMC_OXRED_2"/>
    <property type="match status" value="1"/>
</dbReference>
<evidence type="ECO:0000313" key="7">
    <source>
        <dbReference type="Proteomes" id="UP001642540"/>
    </source>
</evidence>
<keyword evidence="3" id="KW-1133">Transmembrane helix</keyword>
<keyword evidence="3" id="KW-0812">Transmembrane</keyword>
<evidence type="ECO:0000256" key="1">
    <source>
        <dbReference type="ARBA" id="ARBA00010790"/>
    </source>
</evidence>
<keyword evidence="2" id="KW-0274">FAD</keyword>
<protein>
    <recommendedName>
        <fullName evidence="4 5">Glucose-methanol-choline oxidoreductase N-terminal domain-containing protein</fullName>
    </recommendedName>
</protein>
<name>A0ABP1Q5A2_9HEXA</name>
<dbReference type="Proteomes" id="UP001642540">
    <property type="component" value="Unassembled WGS sequence"/>
</dbReference>
<evidence type="ECO:0000256" key="2">
    <source>
        <dbReference type="RuleBase" id="RU003968"/>
    </source>
</evidence>
<dbReference type="Gene3D" id="3.50.50.60">
    <property type="entry name" value="FAD/NAD(P)-binding domain"/>
    <property type="match status" value="1"/>
</dbReference>
<evidence type="ECO:0000256" key="3">
    <source>
        <dbReference type="SAM" id="Phobius"/>
    </source>
</evidence>
<dbReference type="SUPFAM" id="SSF51905">
    <property type="entry name" value="FAD/NAD(P)-binding domain"/>
    <property type="match status" value="1"/>
</dbReference>
<dbReference type="InterPro" id="IPR012132">
    <property type="entry name" value="GMC_OxRdtase"/>
</dbReference>
<proteinExistence type="inferred from homology"/>
<evidence type="ECO:0000259" key="4">
    <source>
        <dbReference type="PROSITE" id="PS00623"/>
    </source>
</evidence>
<dbReference type="InterPro" id="IPR036188">
    <property type="entry name" value="FAD/NAD-bd_sf"/>
</dbReference>
<sequence length="636" mass="71846">MFTTILQLVIAYVLPILITLLSSYNYYWDYAATTITGDGTSEVYDFIVVGAGSAGSVIANRLSKNNRVLLLEAGGEPLYFNSIPGFAPYMLNRPETDWMIQTVPQKLSQKGMYDKRSRWPRGKLLGGSSNLNYMFYVRGHPLDYDHWANLTGDPQWNYENVLPYFKKSITYNGKHKHNEKHYGYNPYGYLNVESRSFSPLHSYFVEAGKELGLKEIDLNGPQREGFAEIEVTQRNGERFGTYSAFIKDFVGRSNLRIIKYAHVTKIKFDKNNRAVGVWFEKHGQRKLVKASKEIIISGGTIGSPQILMLSGIGPKEHLKDVGIKPRIDLPVGKNLKDHFVAMLTPFFVNDTVTLMPDRDFGFQTLIDYHVYGKGPLTVPTGAHSQGFIASSLAKKAGESKWPDIQIYLSGAGLYNGAPQDFSALSNVKKELFEKYYEGDFTKNSFLGVVSLARVKSEGVLELADKDPHSTPVIDPKYLESPHDVKVLVEGVKFFVKMAEETKSFQKLNASFTNRHFPGCEQHKVKTDEYYECYIRHVGMTLYHHCGTCKMGKGVKDPTAVVDSSLRVLKTYGLRVADASIMPEIPNGNINAPTIMIGEKAADLIREYWSNQYLVCRPQEQLLVKKFKNQCFYTKMV</sequence>
<organism evidence="6 7">
    <name type="scientific">Orchesella dallaii</name>
    <dbReference type="NCBI Taxonomy" id="48710"/>
    <lineage>
        <taxon>Eukaryota</taxon>
        <taxon>Metazoa</taxon>
        <taxon>Ecdysozoa</taxon>
        <taxon>Arthropoda</taxon>
        <taxon>Hexapoda</taxon>
        <taxon>Collembola</taxon>
        <taxon>Entomobryomorpha</taxon>
        <taxon>Entomobryoidea</taxon>
        <taxon>Orchesellidae</taxon>
        <taxon>Orchesellinae</taxon>
        <taxon>Orchesella</taxon>
    </lineage>
</organism>
<dbReference type="SUPFAM" id="SSF54373">
    <property type="entry name" value="FAD-linked reductases, C-terminal domain"/>
    <property type="match status" value="1"/>
</dbReference>
<dbReference type="PANTHER" id="PTHR11552:SF227">
    <property type="entry name" value="GLUCOSE DEHYDROGENASE [FAD, QUINONE]-LIKE PROTEIN"/>
    <property type="match status" value="1"/>
</dbReference>
<dbReference type="Pfam" id="PF05199">
    <property type="entry name" value="GMC_oxred_C"/>
    <property type="match status" value="1"/>
</dbReference>
<dbReference type="PROSITE" id="PS00623">
    <property type="entry name" value="GMC_OXRED_1"/>
    <property type="match status" value="1"/>
</dbReference>
<feature type="transmembrane region" description="Helical" evidence="3">
    <location>
        <begin position="9"/>
        <end position="28"/>
    </location>
</feature>
<reference evidence="6 7" key="1">
    <citation type="submission" date="2024-08" db="EMBL/GenBank/DDBJ databases">
        <authorList>
            <person name="Cucini C."/>
            <person name="Frati F."/>
        </authorList>
    </citation>
    <scope>NUCLEOTIDE SEQUENCE [LARGE SCALE GENOMIC DNA]</scope>
</reference>
<keyword evidence="7" id="KW-1185">Reference proteome</keyword>
<dbReference type="InterPro" id="IPR000172">
    <property type="entry name" value="GMC_OxRdtase_N"/>
</dbReference>
<dbReference type="EMBL" id="CAXLJM020000024">
    <property type="protein sequence ID" value="CAL8089869.1"/>
    <property type="molecule type" value="Genomic_DNA"/>
</dbReference>
<comment type="similarity">
    <text evidence="1 2">Belongs to the GMC oxidoreductase family.</text>
</comment>
<dbReference type="Gene3D" id="3.30.560.10">
    <property type="entry name" value="Glucose Oxidase, domain 3"/>
    <property type="match status" value="1"/>
</dbReference>
<gene>
    <name evidence="6" type="ORF">ODALV1_LOCUS7490</name>
</gene>
<dbReference type="Pfam" id="PF00732">
    <property type="entry name" value="GMC_oxred_N"/>
    <property type="match status" value="1"/>
</dbReference>
<dbReference type="PIRSF" id="PIRSF000137">
    <property type="entry name" value="Alcohol_oxidase"/>
    <property type="match status" value="1"/>
</dbReference>
<evidence type="ECO:0000313" key="6">
    <source>
        <dbReference type="EMBL" id="CAL8089869.1"/>
    </source>
</evidence>
<keyword evidence="2" id="KW-0285">Flavoprotein</keyword>
<accession>A0ABP1Q5A2</accession>
<dbReference type="PANTHER" id="PTHR11552">
    <property type="entry name" value="GLUCOSE-METHANOL-CHOLINE GMC OXIDOREDUCTASE"/>
    <property type="match status" value="1"/>
</dbReference>
<keyword evidence="3" id="KW-0472">Membrane</keyword>
<feature type="domain" description="Glucose-methanol-choline oxidoreductase N-terminal" evidence="4">
    <location>
        <begin position="122"/>
        <end position="145"/>
    </location>
</feature>
<comment type="caution">
    <text evidence="6">The sequence shown here is derived from an EMBL/GenBank/DDBJ whole genome shotgun (WGS) entry which is preliminary data.</text>
</comment>
<feature type="domain" description="Glucose-methanol-choline oxidoreductase N-terminal" evidence="5">
    <location>
        <begin position="299"/>
        <end position="313"/>
    </location>
</feature>
<evidence type="ECO:0000259" key="5">
    <source>
        <dbReference type="PROSITE" id="PS00624"/>
    </source>
</evidence>